<organism evidence="2 3">
    <name type="scientific">Sinorhizobium chiapasense</name>
    <dbReference type="NCBI Taxonomy" id="501572"/>
    <lineage>
        <taxon>Bacteria</taxon>
        <taxon>Pseudomonadati</taxon>
        <taxon>Pseudomonadota</taxon>
        <taxon>Alphaproteobacteria</taxon>
        <taxon>Hyphomicrobiales</taxon>
        <taxon>Rhizobiaceae</taxon>
        <taxon>Sinorhizobium/Ensifer group</taxon>
        <taxon>Sinorhizobium</taxon>
    </lineage>
</organism>
<gene>
    <name evidence="2" type="ORF">RB548_10140</name>
</gene>
<dbReference type="InterPro" id="IPR012577">
    <property type="entry name" value="NIPSNAP"/>
</dbReference>
<sequence>MTPHTVFELRRYRLLPNGREALIGLFDREFVEPQEAKGMRIEGEFRDLDDPDAFVWVRSFRDMEARTEALASFYSGPVWKEHGPAANETMLNSDNVLLLKSTGSVQPFAHNLKRSQEVERPEARGLIVVNICSLAPRTEEDFARYFSDKALPVMQEAGARIDGVFVTARGVNGFPRLPVREGETVLVWFECHKDEESAARYQERLHRNVNWADEIYPRMDGQCWRRIEVARLTPTSRSLCAW</sequence>
<evidence type="ECO:0000259" key="1">
    <source>
        <dbReference type="Pfam" id="PF07978"/>
    </source>
</evidence>
<dbReference type="RefSeq" id="WP_331374795.1">
    <property type="nucleotide sequence ID" value="NZ_CP133148.1"/>
</dbReference>
<reference evidence="2" key="1">
    <citation type="submission" date="2023-08" db="EMBL/GenBank/DDBJ databases">
        <title>Complete genome sequence of Sinorhizobium chiapanecum ITTG S70 isolated from Acaciella angustissima nodules in Chiapas-Mexico.</title>
        <authorList>
            <person name="Rincon-Rosales R."/>
            <person name="Rogel M.A."/>
            <person name="Rincon-Medina C.I."/>
            <person name="Guerrero G."/>
            <person name="Manzano-Gomez L.A."/>
            <person name="Lopez-Lopez A."/>
            <person name="Rincon Molina F.A."/>
            <person name="Martinez-Romero E."/>
        </authorList>
    </citation>
    <scope>NUCLEOTIDE SEQUENCE</scope>
    <source>
        <strain evidence="2">ITTG S70</strain>
    </source>
</reference>
<dbReference type="Proteomes" id="UP001432360">
    <property type="component" value="Chromosome"/>
</dbReference>
<dbReference type="Pfam" id="PF07978">
    <property type="entry name" value="NIPSNAP"/>
    <property type="match status" value="1"/>
</dbReference>
<dbReference type="EMBL" id="CP133148">
    <property type="protein sequence ID" value="WVT05720.1"/>
    <property type="molecule type" value="Genomic_DNA"/>
</dbReference>
<accession>A0ABZ2BDU6</accession>
<keyword evidence="3" id="KW-1185">Reference proteome</keyword>
<dbReference type="Gene3D" id="3.30.70.100">
    <property type="match status" value="1"/>
</dbReference>
<evidence type="ECO:0000313" key="3">
    <source>
        <dbReference type="Proteomes" id="UP001432360"/>
    </source>
</evidence>
<dbReference type="InterPro" id="IPR011008">
    <property type="entry name" value="Dimeric_a/b-barrel"/>
</dbReference>
<proteinExistence type="predicted"/>
<feature type="domain" description="NIPSNAP" evidence="1">
    <location>
        <begin position="7"/>
        <end position="98"/>
    </location>
</feature>
<evidence type="ECO:0000313" key="2">
    <source>
        <dbReference type="EMBL" id="WVT05720.1"/>
    </source>
</evidence>
<protein>
    <submittedName>
        <fullName evidence="2">NIPSNAP family protein</fullName>
    </submittedName>
</protein>
<dbReference type="SUPFAM" id="SSF54909">
    <property type="entry name" value="Dimeric alpha+beta barrel"/>
    <property type="match status" value="1"/>
</dbReference>
<name>A0ABZ2BDU6_9HYPH</name>